<accession>A0A239JJ24</accession>
<dbReference type="EMBL" id="FZOY01000005">
    <property type="protein sequence ID" value="SNT05837.1"/>
    <property type="molecule type" value="Genomic_DNA"/>
</dbReference>
<feature type="chain" id="PRO_5011991976" evidence="2">
    <location>
        <begin position="24"/>
        <end position="150"/>
    </location>
</feature>
<feature type="compositionally biased region" description="Basic and acidic residues" evidence="1">
    <location>
        <begin position="43"/>
        <end position="96"/>
    </location>
</feature>
<name>A0A239JJ24_9RHOB</name>
<keyword evidence="4" id="KW-1185">Reference proteome</keyword>
<evidence type="ECO:0000256" key="2">
    <source>
        <dbReference type="SAM" id="SignalP"/>
    </source>
</evidence>
<reference evidence="3 4" key="1">
    <citation type="submission" date="2017-06" db="EMBL/GenBank/DDBJ databases">
        <authorList>
            <person name="Kim H.J."/>
            <person name="Triplett B.A."/>
        </authorList>
    </citation>
    <scope>NUCLEOTIDE SEQUENCE [LARGE SCALE GENOMIC DNA]</scope>
    <source>
        <strain evidence="3 4">DSM 29339</strain>
    </source>
</reference>
<protein>
    <submittedName>
        <fullName evidence="3">Uncharacterized protein</fullName>
    </submittedName>
</protein>
<dbReference type="AlphaFoldDB" id="A0A239JJ24"/>
<feature type="signal peptide" evidence="2">
    <location>
        <begin position="1"/>
        <end position="23"/>
    </location>
</feature>
<proteinExistence type="predicted"/>
<gene>
    <name evidence="3" type="ORF">SAMN05421757_105309</name>
</gene>
<evidence type="ECO:0000313" key="3">
    <source>
        <dbReference type="EMBL" id="SNT05837.1"/>
    </source>
</evidence>
<dbReference type="RefSeq" id="WP_089233874.1">
    <property type="nucleotide sequence ID" value="NZ_FZOY01000005.1"/>
</dbReference>
<keyword evidence="2" id="KW-0732">Signal</keyword>
<organism evidence="3 4">
    <name type="scientific">Tropicimonas sediminicola</name>
    <dbReference type="NCBI Taxonomy" id="1031541"/>
    <lineage>
        <taxon>Bacteria</taxon>
        <taxon>Pseudomonadati</taxon>
        <taxon>Pseudomonadota</taxon>
        <taxon>Alphaproteobacteria</taxon>
        <taxon>Rhodobacterales</taxon>
        <taxon>Roseobacteraceae</taxon>
        <taxon>Tropicimonas</taxon>
    </lineage>
</organism>
<evidence type="ECO:0000256" key="1">
    <source>
        <dbReference type="SAM" id="MobiDB-lite"/>
    </source>
</evidence>
<feature type="compositionally biased region" description="Polar residues" evidence="1">
    <location>
        <begin position="137"/>
        <end position="150"/>
    </location>
</feature>
<sequence>MFKFTILASAVALAVVLPKGAEAGAVPDRTHATGAMAHLVEIKGAKKDADARAERKAERKEARAERREKRRAEREARKSSREARPRNPKWNDEHAAFVDQARNTNSGIGNGGETPDFENGGWMSFPSESLDRDPANSRLQCQGGKNTNRC</sequence>
<evidence type="ECO:0000313" key="4">
    <source>
        <dbReference type="Proteomes" id="UP000198426"/>
    </source>
</evidence>
<feature type="region of interest" description="Disordered" evidence="1">
    <location>
        <begin position="43"/>
        <end position="150"/>
    </location>
</feature>
<dbReference type="Proteomes" id="UP000198426">
    <property type="component" value="Unassembled WGS sequence"/>
</dbReference>